<dbReference type="Gene3D" id="3.40.50.300">
    <property type="entry name" value="P-loop containing nucleotide triphosphate hydrolases"/>
    <property type="match status" value="2"/>
</dbReference>
<gene>
    <name evidence="3" type="ORF">ACHAWO_003488</name>
</gene>
<feature type="compositionally biased region" description="Basic residues" evidence="1">
    <location>
        <begin position="1"/>
        <end position="23"/>
    </location>
</feature>
<sequence length="497" mass="53793">MATEHHHPRRKPPPPPAPHRHRYLDRAATLSRFAAIDRMPTHLSRSPHEGAHRASQGEAVGRGKARGEEATTSQRLSCAGGSEPAAAPAPAASDADADASKYGVLLKSSPDGCEARPGAAEAEPPRNPARHPVGRVVPPALRQDVPGPEPAAAPPQGAVRDGLRAPSAIRRRPCRASRQPPPETSSARPSRGSARPRPSNALPHRGRRPGHGAGPLRHSHARARLTPMAAHDRPQGAAGPLRRAGRAGRSSSTPTWSSGRRSKIVDWLKRRTINPSKIKVCVYDEADNMVSENGHRANSLLIKKQMPKGARACCFRPLFRGGGGVRGENGAESDKIFGGARSKDFGEFQLMAGVLDVIKQLWIDCQSYEGGKLQFLEDIYSLLTIGQSIIFVGTKRDADSVHRTLTDSGYTTETEPWNPFEGRSNANHHQCTGEGVDVDNVCLVVNYDVPVDKGRTDYEAYLHRSGRTGRVWTEKVSNKLIGDQRSIEVLASIETPF</sequence>
<keyword evidence="4" id="KW-1185">Reference proteome</keyword>
<dbReference type="Proteomes" id="UP001530400">
    <property type="component" value="Unassembled WGS sequence"/>
</dbReference>
<protein>
    <recommendedName>
        <fullName evidence="2">Helicase C-terminal domain-containing protein</fullName>
    </recommendedName>
</protein>
<proteinExistence type="predicted"/>
<feature type="domain" description="Helicase C-terminal" evidence="2">
    <location>
        <begin position="432"/>
        <end position="471"/>
    </location>
</feature>
<evidence type="ECO:0000313" key="4">
    <source>
        <dbReference type="Proteomes" id="UP001530400"/>
    </source>
</evidence>
<evidence type="ECO:0000313" key="3">
    <source>
        <dbReference type="EMBL" id="KAL3788182.1"/>
    </source>
</evidence>
<reference evidence="3 4" key="1">
    <citation type="submission" date="2024-10" db="EMBL/GenBank/DDBJ databases">
        <title>Updated reference genomes for cyclostephanoid diatoms.</title>
        <authorList>
            <person name="Roberts W.R."/>
            <person name="Alverson A.J."/>
        </authorList>
    </citation>
    <scope>NUCLEOTIDE SEQUENCE [LARGE SCALE GENOMIC DNA]</scope>
    <source>
        <strain evidence="3 4">AJA010-31</strain>
    </source>
</reference>
<evidence type="ECO:0000256" key="1">
    <source>
        <dbReference type="SAM" id="MobiDB-lite"/>
    </source>
</evidence>
<dbReference type="InterPro" id="IPR001650">
    <property type="entry name" value="Helicase_C-like"/>
</dbReference>
<dbReference type="SUPFAM" id="SSF52540">
    <property type="entry name" value="P-loop containing nucleoside triphosphate hydrolases"/>
    <property type="match status" value="1"/>
</dbReference>
<name>A0ABD3PKC2_9STRA</name>
<feature type="compositionally biased region" description="Low complexity" evidence="1">
    <location>
        <begin position="84"/>
        <end position="94"/>
    </location>
</feature>
<dbReference type="InterPro" id="IPR027417">
    <property type="entry name" value="P-loop_NTPase"/>
</dbReference>
<comment type="caution">
    <text evidence="3">The sequence shown here is derived from an EMBL/GenBank/DDBJ whole genome shotgun (WGS) entry which is preliminary data.</text>
</comment>
<feature type="compositionally biased region" description="Polar residues" evidence="1">
    <location>
        <begin position="250"/>
        <end position="259"/>
    </location>
</feature>
<dbReference type="PANTHER" id="PTHR47958">
    <property type="entry name" value="ATP-DEPENDENT RNA HELICASE DBP3"/>
    <property type="match status" value="1"/>
</dbReference>
<feature type="compositionally biased region" description="Low complexity" evidence="1">
    <location>
        <begin position="185"/>
        <end position="203"/>
    </location>
</feature>
<dbReference type="EMBL" id="JALLPJ020000576">
    <property type="protein sequence ID" value="KAL3788182.1"/>
    <property type="molecule type" value="Genomic_DNA"/>
</dbReference>
<accession>A0ABD3PKC2</accession>
<organism evidence="3 4">
    <name type="scientific">Cyclotella atomus</name>
    <dbReference type="NCBI Taxonomy" id="382360"/>
    <lineage>
        <taxon>Eukaryota</taxon>
        <taxon>Sar</taxon>
        <taxon>Stramenopiles</taxon>
        <taxon>Ochrophyta</taxon>
        <taxon>Bacillariophyta</taxon>
        <taxon>Coscinodiscophyceae</taxon>
        <taxon>Thalassiosirophycidae</taxon>
        <taxon>Stephanodiscales</taxon>
        <taxon>Stephanodiscaceae</taxon>
        <taxon>Cyclotella</taxon>
    </lineage>
</organism>
<dbReference type="AlphaFoldDB" id="A0ABD3PKC2"/>
<evidence type="ECO:0000259" key="2">
    <source>
        <dbReference type="Pfam" id="PF00271"/>
    </source>
</evidence>
<feature type="region of interest" description="Disordered" evidence="1">
    <location>
        <begin position="1"/>
        <end position="260"/>
    </location>
</feature>
<dbReference type="Pfam" id="PF00271">
    <property type="entry name" value="Helicase_C"/>
    <property type="match status" value="1"/>
</dbReference>